<accession>A0A7X3IHN5</accession>
<dbReference type="AlphaFoldDB" id="A0A7X3IHN5"/>
<keyword evidence="4 5" id="KW-0472">Membrane</keyword>
<keyword evidence="2 5" id="KW-0812">Transmembrane</keyword>
<evidence type="ECO:0000256" key="5">
    <source>
        <dbReference type="SAM" id="Phobius"/>
    </source>
</evidence>
<keyword evidence="8" id="KW-1185">Reference proteome</keyword>
<dbReference type="EMBL" id="WUBI01000001">
    <property type="protein sequence ID" value="MWV43960.1"/>
    <property type="molecule type" value="Genomic_DNA"/>
</dbReference>
<dbReference type="InterPro" id="IPR011527">
    <property type="entry name" value="ABC1_TM_dom"/>
</dbReference>
<evidence type="ECO:0000313" key="8">
    <source>
        <dbReference type="Proteomes" id="UP000460318"/>
    </source>
</evidence>
<gene>
    <name evidence="7" type="ORF">GRF59_09970</name>
</gene>
<evidence type="ECO:0000256" key="1">
    <source>
        <dbReference type="ARBA" id="ARBA00004651"/>
    </source>
</evidence>
<dbReference type="Proteomes" id="UP000460318">
    <property type="component" value="Unassembled WGS sequence"/>
</dbReference>
<reference evidence="7 8" key="1">
    <citation type="submission" date="2019-12" db="EMBL/GenBank/DDBJ databases">
        <title>Paenibacillus sp. nov., an endophytic bacterium isolated from the stem of Dendrobium.</title>
        <authorList>
            <person name="Zhao R."/>
        </authorList>
    </citation>
    <scope>NUCLEOTIDE SEQUENCE [LARGE SCALE GENOMIC DNA]</scope>
    <source>
        <strain evidence="7 8">HJL G12</strain>
    </source>
</reference>
<dbReference type="Pfam" id="PF00664">
    <property type="entry name" value="ABC_membrane"/>
    <property type="match status" value="1"/>
</dbReference>
<sequence>MSRQSSFIRLLRYMSRYKLLYVGLIITMVVGTFLELSIAWFLSLITNAAVKGEVEAWSNLILIAVGILFFLVLNSYADTYFKQKASLKVRNDIRLDTLDHALRLPQSYYDKNYSGELLARFTSDNQAVGEASGNIIMGLLKNPLLALCAFIY</sequence>
<evidence type="ECO:0000256" key="4">
    <source>
        <dbReference type="ARBA" id="ARBA00023136"/>
    </source>
</evidence>
<protein>
    <recommendedName>
        <fullName evidence="6">ABC transmembrane type-1 domain-containing protein</fullName>
    </recommendedName>
</protein>
<dbReference type="PANTHER" id="PTHR43394">
    <property type="entry name" value="ATP-DEPENDENT PERMEASE MDL1, MITOCHONDRIAL"/>
    <property type="match status" value="1"/>
</dbReference>
<keyword evidence="3 5" id="KW-1133">Transmembrane helix</keyword>
<dbReference type="PROSITE" id="PS50929">
    <property type="entry name" value="ABC_TM1F"/>
    <property type="match status" value="1"/>
</dbReference>
<organism evidence="7 8">
    <name type="scientific">Paenibacillus dendrobii</name>
    <dbReference type="NCBI Taxonomy" id="2691084"/>
    <lineage>
        <taxon>Bacteria</taxon>
        <taxon>Bacillati</taxon>
        <taxon>Bacillota</taxon>
        <taxon>Bacilli</taxon>
        <taxon>Bacillales</taxon>
        <taxon>Paenibacillaceae</taxon>
        <taxon>Paenibacillus</taxon>
    </lineage>
</organism>
<evidence type="ECO:0000259" key="6">
    <source>
        <dbReference type="PROSITE" id="PS50929"/>
    </source>
</evidence>
<dbReference type="SUPFAM" id="SSF90123">
    <property type="entry name" value="ABC transporter transmembrane region"/>
    <property type="match status" value="1"/>
</dbReference>
<feature type="transmembrane region" description="Helical" evidence="5">
    <location>
        <begin position="57"/>
        <end position="77"/>
    </location>
</feature>
<evidence type="ECO:0000313" key="7">
    <source>
        <dbReference type="EMBL" id="MWV43960.1"/>
    </source>
</evidence>
<feature type="transmembrane region" description="Helical" evidence="5">
    <location>
        <begin position="20"/>
        <end position="45"/>
    </location>
</feature>
<dbReference type="InterPro" id="IPR036640">
    <property type="entry name" value="ABC1_TM_sf"/>
</dbReference>
<dbReference type="PANTHER" id="PTHR43394:SF1">
    <property type="entry name" value="ATP-BINDING CASSETTE SUB-FAMILY B MEMBER 10, MITOCHONDRIAL"/>
    <property type="match status" value="1"/>
</dbReference>
<evidence type="ECO:0000256" key="3">
    <source>
        <dbReference type="ARBA" id="ARBA00022989"/>
    </source>
</evidence>
<comment type="subcellular location">
    <subcellularLocation>
        <location evidence="1">Cell membrane</location>
        <topology evidence="1">Multi-pass membrane protein</topology>
    </subcellularLocation>
</comment>
<feature type="domain" description="ABC transmembrane type-1" evidence="6">
    <location>
        <begin position="22"/>
        <end position="152"/>
    </location>
</feature>
<dbReference type="GO" id="GO:0005886">
    <property type="term" value="C:plasma membrane"/>
    <property type="evidence" value="ECO:0007669"/>
    <property type="project" value="UniProtKB-SubCell"/>
</dbReference>
<comment type="caution">
    <text evidence="7">The sequence shown here is derived from an EMBL/GenBank/DDBJ whole genome shotgun (WGS) entry which is preliminary data.</text>
</comment>
<name>A0A7X3IHN5_9BACL</name>
<dbReference type="GO" id="GO:0005524">
    <property type="term" value="F:ATP binding"/>
    <property type="evidence" value="ECO:0007669"/>
    <property type="project" value="InterPro"/>
</dbReference>
<evidence type="ECO:0000256" key="2">
    <source>
        <dbReference type="ARBA" id="ARBA00022692"/>
    </source>
</evidence>
<dbReference type="InterPro" id="IPR039421">
    <property type="entry name" value="Type_1_exporter"/>
</dbReference>
<proteinExistence type="predicted"/>
<dbReference type="Gene3D" id="1.20.1560.10">
    <property type="entry name" value="ABC transporter type 1, transmembrane domain"/>
    <property type="match status" value="1"/>
</dbReference>
<dbReference type="GO" id="GO:0015421">
    <property type="term" value="F:ABC-type oligopeptide transporter activity"/>
    <property type="evidence" value="ECO:0007669"/>
    <property type="project" value="TreeGrafter"/>
</dbReference>